<dbReference type="Proteomes" id="UP001218188">
    <property type="component" value="Unassembled WGS sequence"/>
</dbReference>
<evidence type="ECO:0000313" key="1">
    <source>
        <dbReference type="EMBL" id="KAJ7023470.1"/>
    </source>
</evidence>
<gene>
    <name evidence="1" type="ORF">C8F04DRAFT_1193468</name>
</gene>
<accession>A0AAD6SBY4</accession>
<dbReference type="EMBL" id="JARJCM010000188">
    <property type="protein sequence ID" value="KAJ7023470.1"/>
    <property type="molecule type" value="Genomic_DNA"/>
</dbReference>
<name>A0AAD6SBY4_9AGAR</name>
<keyword evidence="2" id="KW-1185">Reference proteome</keyword>
<dbReference type="AlphaFoldDB" id="A0AAD6SBY4"/>
<proteinExistence type="predicted"/>
<comment type="caution">
    <text evidence="1">The sequence shown here is derived from an EMBL/GenBank/DDBJ whole genome shotgun (WGS) entry which is preliminary data.</text>
</comment>
<protein>
    <submittedName>
        <fullName evidence="1">Uncharacterized protein</fullName>
    </submittedName>
</protein>
<reference evidence="1" key="1">
    <citation type="submission" date="2023-03" db="EMBL/GenBank/DDBJ databases">
        <title>Massive genome expansion in bonnet fungi (Mycena s.s.) driven by repeated elements and novel gene families across ecological guilds.</title>
        <authorList>
            <consortium name="Lawrence Berkeley National Laboratory"/>
            <person name="Harder C.B."/>
            <person name="Miyauchi S."/>
            <person name="Viragh M."/>
            <person name="Kuo A."/>
            <person name="Thoen E."/>
            <person name="Andreopoulos B."/>
            <person name="Lu D."/>
            <person name="Skrede I."/>
            <person name="Drula E."/>
            <person name="Henrissat B."/>
            <person name="Morin E."/>
            <person name="Kohler A."/>
            <person name="Barry K."/>
            <person name="LaButti K."/>
            <person name="Morin E."/>
            <person name="Salamov A."/>
            <person name="Lipzen A."/>
            <person name="Mereny Z."/>
            <person name="Hegedus B."/>
            <person name="Baldrian P."/>
            <person name="Stursova M."/>
            <person name="Weitz H."/>
            <person name="Taylor A."/>
            <person name="Grigoriev I.V."/>
            <person name="Nagy L.G."/>
            <person name="Martin F."/>
            <person name="Kauserud H."/>
        </authorList>
    </citation>
    <scope>NUCLEOTIDE SEQUENCE</scope>
    <source>
        <strain evidence="1">CBHHK200</strain>
    </source>
</reference>
<organism evidence="1 2">
    <name type="scientific">Mycena alexandri</name>
    <dbReference type="NCBI Taxonomy" id="1745969"/>
    <lineage>
        <taxon>Eukaryota</taxon>
        <taxon>Fungi</taxon>
        <taxon>Dikarya</taxon>
        <taxon>Basidiomycota</taxon>
        <taxon>Agaricomycotina</taxon>
        <taxon>Agaricomycetes</taxon>
        <taxon>Agaricomycetidae</taxon>
        <taxon>Agaricales</taxon>
        <taxon>Marasmiineae</taxon>
        <taxon>Mycenaceae</taxon>
        <taxon>Mycena</taxon>
    </lineage>
</organism>
<sequence length="239" mass="26571">MPIEVAIVLAPTLAWVQDHWRELALATNLSVFNIAFERFVAQNASLTVNGESTTRHWYKQLLYSSFGIGTDDTCKVTEDVDFINVLEIPQNDPNFVKDGEVALLYNATCAEGISSVHLSVERIAAECPKPPVKIRGYCDPRRVVHVNHAVRVPESSNFSVQTLGLRDARLGLKECRTVLDKVLLPASPGPSREQLQFEMSLLICALAVTSPTQFNIAYNEDIRFIAVVETQRIKTTDAT</sequence>
<evidence type="ECO:0000313" key="2">
    <source>
        <dbReference type="Proteomes" id="UP001218188"/>
    </source>
</evidence>